<comment type="similarity">
    <text evidence="1">Belongs to the UPF0587 family.</text>
</comment>
<gene>
    <name evidence="4" type="ORF">BT62DRAFT_525096</name>
</gene>
<accession>A0A9P7W126</accession>
<name>A0A9P7W126_9AGAR</name>
<dbReference type="InterPro" id="IPR008584">
    <property type="entry name" value="CXXC_Zn-binding_euk"/>
</dbReference>
<dbReference type="AlphaFoldDB" id="A0A9P7W126"/>
<dbReference type="SUPFAM" id="SSF141678">
    <property type="entry name" value="MAL13P1.257-like"/>
    <property type="match status" value="1"/>
</dbReference>
<keyword evidence="2" id="KW-0479">Metal-binding</keyword>
<dbReference type="PANTHER" id="PTHR12857">
    <property type="entry name" value="CXXC MOTIF CONTAINING ZINC BINDING PROTEIN"/>
    <property type="match status" value="1"/>
</dbReference>
<organism evidence="4 5">
    <name type="scientific">Guyanagaster necrorhizus</name>
    <dbReference type="NCBI Taxonomy" id="856835"/>
    <lineage>
        <taxon>Eukaryota</taxon>
        <taxon>Fungi</taxon>
        <taxon>Dikarya</taxon>
        <taxon>Basidiomycota</taxon>
        <taxon>Agaricomycotina</taxon>
        <taxon>Agaricomycetes</taxon>
        <taxon>Agaricomycetidae</taxon>
        <taxon>Agaricales</taxon>
        <taxon>Marasmiineae</taxon>
        <taxon>Physalacriaceae</taxon>
        <taxon>Guyanagaster</taxon>
    </lineage>
</organism>
<dbReference type="Proteomes" id="UP000812287">
    <property type="component" value="Unassembled WGS sequence"/>
</dbReference>
<protein>
    <submittedName>
        <fullName evidence="4">Uncharacterized protein</fullName>
    </submittedName>
</protein>
<evidence type="ECO:0000256" key="1">
    <source>
        <dbReference type="ARBA" id="ARBA00007818"/>
    </source>
</evidence>
<sequence>MDLVPASDNFEYFFQVKCNSCNEVHPKLVSVNRKEKREMLGGKGATANFVWRCGLCLSSASGPWDNFDALASQANGRAPRSSIRVTRHSLTAQRMVNLLHC</sequence>
<keyword evidence="3" id="KW-0862">Zinc</keyword>
<evidence type="ECO:0000313" key="5">
    <source>
        <dbReference type="Proteomes" id="UP000812287"/>
    </source>
</evidence>
<keyword evidence="5" id="KW-1185">Reference proteome</keyword>
<proteinExistence type="inferred from homology"/>
<dbReference type="GeneID" id="66103552"/>
<dbReference type="GO" id="GO:0008270">
    <property type="term" value="F:zinc ion binding"/>
    <property type="evidence" value="ECO:0007669"/>
    <property type="project" value="TreeGrafter"/>
</dbReference>
<dbReference type="OrthoDB" id="10248838at2759"/>
<reference evidence="4" key="1">
    <citation type="submission" date="2020-11" db="EMBL/GenBank/DDBJ databases">
        <title>Adaptations for nitrogen fixation in a non-lichenized fungal sporocarp promotes dispersal by wood-feeding termites.</title>
        <authorList>
            <consortium name="DOE Joint Genome Institute"/>
            <person name="Koch R.A."/>
            <person name="Yoon G."/>
            <person name="Arayal U."/>
            <person name="Lail K."/>
            <person name="Amirebrahimi M."/>
            <person name="Labutti K."/>
            <person name="Lipzen A."/>
            <person name="Riley R."/>
            <person name="Barry K."/>
            <person name="Henrissat B."/>
            <person name="Grigoriev I.V."/>
            <person name="Herr J.R."/>
            <person name="Aime M.C."/>
        </authorList>
    </citation>
    <scope>NUCLEOTIDE SEQUENCE</scope>
    <source>
        <strain evidence="4">MCA 3950</strain>
    </source>
</reference>
<comment type="caution">
    <text evidence="4">The sequence shown here is derived from an EMBL/GenBank/DDBJ whole genome shotgun (WGS) entry which is preliminary data.</text>
</comment>
<dbReference type="EMBL" id="MU250526">
    <property type="protein sequence ID" value="KAG7450609.1"/>
    <property type="molecule type" value="Genomic_DNA"/>
</dbReference>
<evidence type="ECO:0000256" key="3">
    <source>
        <dbReference type="ARBA" id="ARBA00022833"/>
    </source>
</evidence>
<dbReference type="PANTHER" id="PTHR12857:SF0">
    <property type="entry name" value="CXXC MOTIF CONTAINING ZINC BINDING PROTEIN"/>
    <property type="match status" value="1"/>
</dbReference>
<evidence type="ECO:0000313" key="4">
    <source>
        <dbReference type="EMBL" id="KAG7450609.1"/>
    </source>
</evidence>
<dbReference type="RefSeq" id="XP_043044109.1">
    <property type="nucleotide sequence ID" value="XM_043181256.1"/>
</dbReference>
<evidence type="ECO:0000256" key="2">
    <source>
        <dbReference type="ARBA" id="ARBA00022723"/>
    </source>
</evidence>
<dbReference type="Pfam" id="PF05907">
    <property type="entry name" value="CXXC_Zn-b_euk"/>
    <property type="match status" value="1"/>
</dbReference>